<organism evidence="1 2">
    <name type="scientific">Candidatus Kuenenbacteria bacterium CG_4_8_14_3_um_filter_39_15</name>
    <dbReference type="NCBI Taxonomy" id="1974615"/>
    <lineage>
        <taxon>Bacteria</taxon>
        <taxon>Candidatus Kueneniibacteriota</taxon>
    </lineage>
</organism>
<comment type="caution">
    <text evidence="1">The sequence shown here is derived from an EMBL/GenBank/DDBJ whole genome shotgun (WGS) entry which is preliminary data.</text>
</comment>
<evidence type="ECO:0000313" key="2">
    <source>
        <dbReference type="Proteomes" id="UP000229931"/>
    </source>
</evidence>
<dbReference type="AlphaFoldDB" id="A0A2M7ILW4"/>
<gene>
    <name evidence="1" type="ORF">COZ84_01380</name>
</gene>
<dbReference type="EMBL" id="PFHP01000026">
    <property type="protein sequence ID" value="PIW95826.1"/>
    <property type="molecule type" value="Genomic_DNA"/>
</dbReference>
<protein>
    <submittedName>
        <fullName evidence="1">Uncharacterized protein</fullName>
    </submittedName>
</protein>
<dbReference type="Proteomes" id="UP000229931">
    <property type="component" value="Unassembled WGS sequence"/>
</dbReference>
<evidence type="ECO:0000313" key="1">
    <source>
        <dbReference type="EMBL" id="PIW95826.1"/>
    </source>
</evidence>
<accession>A0A2M7ILW4</accession>
<feature type="non-terminal residue" evidence="1">
    <location>
        <position position="1"/>
    </location>
</feature>
<name>A0A2M7ILW4_9BACT</name>
<sequence length="123" mass="14501">YEKIFDTMVKIKGYIVTTPFSMINDDGPTTKNGTIYYSIYTQNPSVVVAHEIFHIFFEKYTNRDIPNYEEAKEYFTVIMNDLFGSNVSGGYPNHQQQRNKIFKVWKKNHSIDDCVSYFKQNPF</sequence>
<reference evidence="2" key="1">
    <citation type="submission" date="2017-09" db="EMBL/GenBank/DDBJ databases">
        <title>Depth-based differentiation of microbial function through sediment-hosted aquifers and enrichment of novel symbionts in the deep terrestrial subsurface.</title>
        <authorList>
            <person name="Probst A.J."/>
            <person name="Ladd B."/>
            <person name="Jarett J.K."/>
            <person name="Geller-Mcgrath D.E."/>
            <person name="Sieber C.M.K."/>
            <person name="Emerson J.B."/>
            <person name="Anantharaman K."/>
            <person name="Thomas B.C."/>
            <person name="Malmstrom R."/>
            <person name="Stieglmeier M."/>
            <person name="Klingl A."/>
            <person name="Woyke T."/>
            <person name="Ryan C.M."/>
            <person name="Banfield J.F."/>
        </authorList>
    </citation>
    <scope>NUCLEOTIDE SEQUENCE [LARGE SCALE GENOMIC DNA]</scope>
</reference>
<proteinExistence type="predicted"/>